<protein>
    <submittedName>
        <fullName evidence="2">Uncharacterized protein</fullName>
    </submittedName>
</protein>
<evidence type="ECO:0000256" key="1">
    <source>
        <dbReference type="SAM" id="MobiDB-lite"/>
    </source>
</evidence>
<dbReference type="KEGG" id="pcot:PCOAH_00039040"/>
<gene>
    <name evidence="2" type="ORF">PCOAH_00039040</name>
</gene>
<dbReference type="GeneID" id="30910635"/>
<feature type="region of interest" description="Disordered" evidence="1">
    <location>
        <begin position="1050"/>
        <end position="1123"/>
    </location>
</feature>
<accession>A0A1B1E3M1</accession>
<feature type="compositionally biased region" description="Basic residues" evidence="1">
    <location>
        <begin position="251"/>
        <end position="260"/>
    </location>
</feature>
<feature type="compositionally biased region" description="Polar residues" evidence="1">
    <location>
        <begin position="210"/>
        <end position="219"/>
    </location>
</feature>
<feature type="region of interest" description="Disordered" evidence="1">
    <location>
        <begin position="87"/>
        <end position="109"/>
    </location>
</feature>
<feature type="region of interest" description="Disordered" evidence="1">
    <location>
        <begin position="1"/>
        <end position="67"/>
    </location>
</feature>
<feature type="compositionally biased region" description="Basic and acidic residues" evidence="1">
    <location>
        <begin position="1085"/>
        <end position="1095"/>
    </location>
</feature>
<feature type="compositionally biased region" description="Basic and acidic residues" evidence="1">
    <location>
        <begin position="147"/>
        <end position="164"/>
    </location>
</feature>
<dbReference type="VEuPathDB" id="PlasmoDB:PCOAH_00039040"/>
<feature type="region of interest" description="Disordered" evidence="1">
    <location>
        <begin position="124"/>
        <end position="300"/>
    </location>
</feature>
<organism evidence="2 3">
    <name type="scientific">Plasmodium coatneyi</name>
    <dbReference type="NCBI Taxonomy" id="208452"/>
    <lineage>
        <taxon>Eukaryota</taxon>
        <taxon>Sar</taxon>
        <taxon>Alveolata</taxon>
        <taxon>Apicomplexa</taxon>
        <taxon>Aconoidasida</taxon>
        <taxon>Haemosporida</taxon>
        <taxon>Plasmodiidae</taxon>
        <taxon>Plasmodium</taxon>
    </lineage>
</organism>
<feature type="compositionally biased region" description="Basic and acidic residues" evidence="1">
    <location>
        <begin position="1106"/>
        <end position="1123"/>
    </location>
</feature>
<keyword evidence="3" id="KW-1185">Reference proteome</keyword>
<name>A0A1B1E3M1_9APIC</name>
<feature type="compositionally biased region" description="Basic and acidic residues" evidence="1">
    <location>
        <begin position="271"/>
        <end position="300"/>
    </location>
</feature>
<feature type="compositionally biased region" description="Basic and acidic residues" evidence="1">
    <location>
        <begin position="223"/>
        <end position="250"/>
    </location>
</feature>
<feature type="compositionally biased region" description="Polar residues" evidence="1">
    <location>
        <begin position="18"/>
        <end position="36"/>
    </location>
</feature>
<feature type="compositionally biased region" description="Basic and acidic residues" evidence="1">
    <location>
        <begin position="1"/>
        <end position="14"/>
    </location>
</feature>
<proteinExistence type="predicted"/>
<reference evidence="3" key="1">
    <citation type="submission" date="2016-06" db="EMBL/GenBank/DDBJ databases">
        <title>First high quality genome sequence of Plasmodium coatneyi using continuous long reads from single molecule, real-time sequencing.</title>
        <authorList>
            <person name="Chien J.-T."/>
            <person name="Pakala S.B."/>
            <person name="Geraldo J.A."/>
            <person name="Lapp S.A."/>
            <person name="Barnwell J.W."/>
            <person name="Kissinger J.C."/>
            <person name="Galinski M.R."/>
            <person name="Humphrey J.C."/>
        </authorList>
    </citation>
    <scope>NUCLEOTIDE SEQUENCE [LARGE SCALE GENOMIC DNA]</scope>
    <source>
        <strain evidence="3">Hackeri</strain>
    </source>
</reference>
<dbReference type="Proteomes" id="UP000092716">
    <property type="component" value="Chromosome 12"/>
</dbReference>
<dbReference type="RefSeq" id="XP_019916309.1">
    <property type="nucleotide sequence ID" value="XM_020060695.1"/>
</dbReference>
<evidence type="ECO:0000313" key="3">
    <source>
        <dbReference type="Proteomes" id="UP000092716"/>
    </source>
</evidence>
<dbReference type="EMBL" id="CP016250">
    <property type="protein sequence ID" value="ANQ09614.1"/>
    <property type="molecule type" value="Genomic_DNA"/>
</dbReference>
<dbReference type="OrthoDB" id="377725at2759"/>
<evidence type="ECO:0000313" key="2">
    <source>
        <dbReference type="EMBL" id="ANQ09614.1"/>
    </source>
</evidence>
<sequence>MDGKGTKSLGEKAKKFNTKGTNQNADAHFNISNGGQNDEMFKVFPLGEGTPQGEFEKGRDQASSSMQNDHFVDKLQQPEWDAMYTRSKTENNYNQKNVLRNEESEVLTKKKSLPLSFSHKSNYVNKAENGKINKASSMRISKGGSESMDKFLSFRDSKKGKNGTESHVGAFTAKGWPSAGDEPSLHNDTDEFDQLNGKSNQNEQDDESEQAAQNVQNAQPDLAVKKEESATNNRMTEKKNCTQERQLHGHDLKKKKKKSKQVQNEVSKFFTGKELHTKNTEGEKAEEAGKQEQKEQKEQSAIKKLIPTKINDELSVLEFRKEKNREIKTKFEKISLNSQGKKHTFGKLNNNQKYSDGLQESSEEQIMIQKIFIQQSDTDDIVQKKVNSIENILEETEKRNMNNSLKRANSFKTGKEKEIGNASTGQSIAVFHDHMEEQKDEESTPISRAPLGDEVQKVVKKKINKMESYHIQSNEHCHVNNVEMMNESGRTSSGSSDELVDIKIYDDSEIEEAKESELDKFWLNREVSSLLNKSKPHSAKYSDEFNSRTPRSSGGKYINGWGIPTSEEYSQGETTNRKIISPKMKRYESDIIPTVKMKAKNFEKRNTADNIEMNDRYIILEEHDGGISRTPNRRHREDAPIEKYTHSRDRTTNGAEKEENMNDMASKVDAIKKKLALINDTDVDLINFENFDMYQIDFDKLGLKVDNLEKEEKYILMLYMSEKKLEYLRGEREAHKMVHVSSEAFPLNYRKMVDVEGVTLRDDEKSIPMRKSPSGISSDVSGSSDCGFFQLGFLVELYQRLSKQQSMTSKGEDKNQPSQPTANNEKFLLKKVLTNFIYLFMQDECLDRLVKNYENMKQARGKEDAERENSKCLHYICSSLLQGIPSCHSYEGGDPMGADSSEVFYKIVEEIGIKFLCNDKVMGKIKQVQIINNMLREEVRTYSIKVACMDKFFDIEPNFIEEAEKVVLGENIGFFQMHTLKINYTYNYHTHERNTKLLHQNSNPVWNFFYGYFNDIYNWYSEKNGRDFSPQGEVENAEINKDMVSSKRVSRNFIKTKDQSSGVEEGPLRKDHKGMNADQVPPHPLDGKSDKEKNRIHPGSTSSHTVETKQSEEQEDLSENKTDAKMESFNIMEKKKHLANINSMERTILSNSTRIEECPLESNTSSVDNLISSDYNNLGNSRGYGDLTPFEGDLLPDVEKSPQPDGGCLEDECGSHLTDKIGIDPSGDILSGRRSSINRIETKTEPIPNEQKKKKKDEIQESHLVSFKYKGSIPKGEINQMNNISRAKNKNTIGCYLSAPSDEKLIAVQIKNDKIENVPDAHFLVERCNKYNKEYNDSFVHILNSRTKSYLAVDLQSGKFLFTRKYDDVFFTDESNVEHRVCTYFQLQSISDLMKSVIIEDLVQSLADVVLR</sequence>
<feature type="compositionally biased region" description="Basic and acidic residues" evidence="1">
    <location>
        <begin position="99"/>
        <end position="108"/>
    </location>
</feature>
<feature type="compositionally biased region" description="Basic and acidic residues" evidence="1">
    <location>
        <begin position="1066"/>
        <end position="1075"/>
    </location>
</feature>
<feature type="region of interest" description="Disordered" evidence="1">
    <location>
        <begin position="536"/>
        <end position="559"/>
    </location>
</feature>